<dbReference type="PANTHER" id="PTHR43349:SF93">
    <property type="entry name" value="ISOFLAVONE REDUCTASE HOMOLOG P3-RELATED"/>
    <property type="match status" value="1"/>
</dbReference>
<dbReference type="Proteomes" id="UP001465976">
    <property type="component" value="Unassembled WGS sequence"/>
</dbReference>
<dbReference type="Gene3D" id="3.90.25.10">
    <property type="entry name" value="UDP-galactose 4-epimerase, domain 1"/>
    <property type="match status" value="1"/>
</dbReference>
<organism evidence="2 3">
    <name type="scientific">Marasmius crinis-equi</name>
    <dbReference type="NCBI Taxonomy" id="585013"/>
    <lineage>
        <taxon>Eukaryota</taxon>
        <taxon>Fungi</taxon>
        <taxon>Dikarya</taxon>
        <taxon>Basidiomycota</taxon>
        <taxon>Agaricomycotina</taxon>
        <taxon>Agaricomycetes</taxon>
        <taxon>Agaricomycetidae</taxon>
        <taxon>Agaricales</taxon>
        <taxon>Marasmiineae</taxon>
        <taxon>Marasmiaceae</taxon>
        <taxon>Marasmius</taxon>
    </lineage>
</organism>
<dbReference type="InterPro" id="IPR008030">
    <property type="entry name" value="NmrA-like"/>
</dbReference>
<dbReference type="InterPro" id="IPR036291">
    <property type="entry name" value="NAD(P)-bd_dom_sf"/>
</dbReference>
<proteinExistence type="predicted"/>
<dbReference type="InterPro" id="IPR050608">
    <property type="entry name" value="NmrA-type/Isoflavone_red_sf"/>
</dbReference>
<dbReference type="Gene3D" id="3.40.50.720">
    <property type="entry name" value="NAD(P)-binding Rossmann-like Domain"/>
    <property type="match status" value="1"/>
</dbReference>
<evidence type="ECO:0000313" key="2">
    <source>
        <dbReference type="EMBL" id="KAL0563147.1"/>
    </source>
</evidence>
<feature type="domain" description="NmrA-like" evidence="1">
    <location>
        <begin position="5"/>
        <end position="295"/>
    </location>
</feature>
<evidence type="ECO:0000313" key="3">
    <source>
        <dbReference type="Proteomes" id="UP001465976"/>
    </source>
</evidence>
<name>A0ABR3EJT2_9AGAR</name>
<dbReference type="PANTHER" id="PTHR43349">
    <property type="entry name" value="PINORESINOL REDUCTASE-RELATED"/>
    <property type="match status" value="1"/>
</dbReference>
<keyword evidence="3" id="KW-1185">Reference proteome</keyword>
<evidence type="ECO:0000259" key="1">
    <source>
        <dbReference type="Pfam" id="PF05368"/>
    </source>
</evidence>
<reference evidence="2 3" key="1">
    <citation type="submission" date="2024-02" db="EMBL/GenBank/DDBJ databases">
        <title>A draft genome for the cacao thread blight pathogen Marasmius crinis-equi.</title>
        <authorList>
            <person name="Cohen S.P."/>
            <person name="Baruah I.K."/>
            <person name="Amoako-Attah I."/>
            <person name="Bukari Y."/>
            <person name="Meinhardt L.W."/>
            <person name="Bailey B.A."/>
        </authorList>
    </citation>
    <scope>NUCLEOTIDE SEQUENCE [LARGE SCALE GENOMIC DNA]</scope>
    <source>
        <strain evidence="2 3">GH-76</strain>
    </source>
</reference>
<comment type="caution">
    <text evidence="2">The sequence shown here is derived from an EMBL/GenBank/DDBJ whole genome shotgun (WGS) entry which is preliminary data.</text>
</comment>
<gene>
    <name evidence="2" type="ORF">V5O48_018928</name>
</gene>
<dbReference type="Pfam" id="PF05368">
    <property type="entry name" value="NmrA"/>
    <property type="match status" value="1"/>
</dbReference>
<protein>
    <recommendedName>
        <fullName evidence="1">NmrA-like domain-containing protein</fullName>
    </recommendedName>
</protein>
<accession>A0ABR3EJT2</accession>
<dbReference type="EMBL" id="JBAHYK010003872">
    <property type="protein sequence ID" value="KAL0563147.1"/>
    <property type="molecule type" value="Genomic_DNA"/>
</dbReference>
<sequence length="314" mass="34941">MPPSKQSVLIVGATGYTGFVIAKALSQNASAFAVKALVRQSSLRKPQVADLEALGVQIISGDIAVDTLDTLEAHLEGVDTVISTIMPHLVDQRPLILAAKKVGIKRFIPSDFSTFAPRGIMSIQDMKLDIRDFIIRHSVPYTFIQLGWWSTLLLPYPRGKNGGPLVTEIQTQFHGPGDVKLAYTAKDRIGEFVERIIQDERTLNHTVQAWDGESTLGEAWKLAEEISGDHFDDYPRLSPEEIESRVDRNPLSTLVYEYSRSVFIRGDGSIANAIKNGALDARELYPDYQPTSLEESAKEFYQNPVKLDYAFLES</sequence>
<dbReference type="SUPFAM" id="SSF51735">
    <property type="entry name" value="NAD(P)-binding Rossmann-fold domains"/>
    <property type="match status" value="1"/>
</dbReference>